<reference evidence="2 3" key="1">
    <citation type="submission" date="2023-04" db="EMBL/GenBank/DDBJ databases">
        <title>Two novel species of Flavobacterium.</title>
        <authorList>
            <person name="Liu Q."/>
            <person name="Xin Y.-H."/>
        </authorList>
    </citation>
    <scope>NUCLEOTIDE SEQUENCE [LARGE SCALE GENOMIC DNA]</scope>
    <source>
        <strain evidence="2 3">LB2P87</strain>
    </source>
</reference>
<feature type="non-terminal residue" evidence="2">
    <location>
        <position position="1"/>
    </location>
</feature>
<keyword evidence="3" id="KW-1185">Reference proteome</keyword>
<feature type="region of interest" description="Disordered" evidence="1">
    <location>
        <begin position="203"/>
        <end position="231"/>
    </location>
</feature>
<evidence type="ECO:0000313" key="2">
    <source>
        <dbReference type="EMBL" id="MDI5951315.1"/>
    </source>
</evidence>
<feature type="region of interest" description="Disordered" evidence="1">
    <location>
        <begin position="38"/>
        <end position="79"/>
    </location>
</feature>
<name>A0AAW6TU57_9FLAO</name>
<evidence type="ECO:0000256" key="1">
    <source>
        <dbReference type="SAM" id="MobiDB-lite"/>
    </source>
</evidence>
<sequence length="412" mass="41575">SIKDIEMVSARLLVTTLLSAALTSAQYFNSSSSISSFSSSSLSSEVSSSSSAGNSSSIVPSSSSSELPPSSSSSTPEETPFITGSFVDGALQWEIFVPGSLGPWTQVSIAVSGQDYTVESVDVLVDGEGTQADVATDGPSISASSGEQAPIGSYLSFLYRASRNSNARQFTTDAILTITTPDAVKLVRRAVITYEFSSTITVPDDASSLSSSSVTSGTTVPTSSGSTSEEVTTTIWGTSVVTTTKEGTVTSYTTYCPIATETCVLSTVAVSVESCPGVTKCHVGTTTAPGGGEHTFTYTESVVTITKGPGHGPGGEETTKVPGAPVTTITLGGESGKPTTGGAVKTSTNEEGSTVVVVYETSKVHGGEGSTGAPTGAPTGGSTTPAISTFEAAGHKLASGLGLLLPAFVFLF</sequence>
<dbReference type="EMBL" id="JASCRY010000014">
    <property type="protein sequence ID" value="MDI5951315.1"/>
    <property type="molecule type" value="Genomic_DNA"/>
</dbReference>
<protein>
    <submittedName>
        <fullName evidence="2">Uncharacterized protein</fullName>
    </submittedName>
</protein>
<accession>A0AAW6TU57</accession>
<gene>
    <name evidence="2" type="ORF">QLS97_16835</name>
</gene>
<evidence type="ECO:0000313" key="3">
    <source>
        <dbReference type="Proteomes" id="UP001228643"/>
    </source>
</evidence>
<dbReference type="Proteomes" id="UP001228643">
    <property type="component" value="Unassembled WGS sequence"/>
</dbReference>
<feature type="compositionally biased region" description="Low complexity" evidence="1">
    <location>
        <begin position="207"/>
        <end position="231"/>
    </location>
</feature>
<organism evidence="2 3">
    <name type="scientific">Flavobacterium yafengii</name>
    <dbReference type="NCBI Taxonomy" id="3041253"/>
    <lineage>
        <taxon>Bacteria</taxon>
        <taxon>Pseudomonadati</taxon>
        <taxon>Bacteroidota</taxon>
        <taxon>Flavobacteriia</taxon>
        <taxon>Flavobacteriales</taxon>
        <taxon>Flavobacteriaceae</taxon>
        <taxon>Flavobacterium</taxon>
    </lineage>
</organism>
<feature type="compositionally biased region" description="Low complexity" evidence="1">
    <location>
        <begin position="38"/>
        <end position="74"/>
    </location>
</feature>
<proteinExistence type="predicted"/>
<comment type="caution">
    <text evidence="2">The sequence shown here is derived from an EMBL/GenBank/DDBJ whole genome shotgun (WGS) entry which is preliminary data.</text>
</comment>
<feature type="region of interest" description="Disordered" evidence="1">
    <location>
        <begin position="331"/>
        <end position="350"/>
    </location>
</feature>
<dbReference type="AlphaFoldDB" id="A0AAW6TU57"/>